<dbReference type="Proteomes" id="UP001516472">
    <property type="component" value="Unassembled WGS sequence"/>
</dbReference>
<keyword evidence="1" id="KW-1133">Transmembrane helix</keyword>
<keyword evidence="3" id="KW-1185">Reference proteome</keyword>
<comment type="caution">
    <text evidence="2">The sequence shown here is derived from an EMBL/GenBank/DDBJ whole genome shotgun (WGS) entry which is preliminary data.</text>
</comment>
<keyword evidence="1" id="KW-0472">Membrane</keyword>
<feature type="transmembrane region" description="Helical" evidence="1">
    <location>
        <begin position="186"/>
        <end position="211"/>
    </location>
</feature>
<keyword evidence="1" id="KW-0812">Transmembrane</keyword>
<evidence type="ECO:0000256" key="1">
    <source>
        <dbReference type="SAM" id="Phobius"/>
    </source>
</evidence>
<feature type="transmembrane region" description="Helical" evidence="1">
    <location>
        <begin position="118"/>
        <end position="134"/>
    </location>
</feature>
<gene>
    <name evidence="2" type="ORF">G4177_32170</name>
</gene>
<organism evidence="2 3">
    <name type="scientific">Corallococcus soli</name>
    <dbReference type="NCBI Taxonomy" id="2710757"/>
    <lineage>
        <taxon>Bacteria</taxon>
        <taxon>Pseudomonadati</taxon>
        <taxon>Myxococcota</taxon>
        <taxon>Myxococcia</taxon>
        <taxon>Myxococcales</taxon>
        <taxon>Cystobacterineae</taxon>
        <taxon>Myxococcaceae</taxon>
        <taxon>Corallococcus</taxon>
    </lineage>
</organism>
<sequence>MSVVPAPAPACCANHASAPATGTCQRCGAFICAAENGLLCPACAIRPDAAGPEAYRAKYWGRRDGRAWALGILGLWSWVPIVLQVVGGEMNWTNTALNAGISVACFAYWGGWAPMRRGILVVPVLIGASILTVEGYGVEFAAMVALALAISLVLAWFNARNRLFFRLDVTPAALEKSWRRYMDPRIPYVALALACLSACIPLLAFVSVPLWVSILLRSDPVTGKPILRGGFAAIGLFVTIVAALVGFVAMYNFFSTPSSR</sequence>
<feature type="transmembrane region" description="Helical" evidence="1">
    <location>
        <begin position="140"/>
        <end position="157"/>
    </location>
</feature>
<name>A0ABR9PY22_9BACT</name>
<evidence type="ECO:0000313" key="2">
    <source>
        <dbReference type="EMBL" id="MBE4752822.1"/>
    </source>
</evidence>
<dbReference type="RefSeq" id="WP_193429998.1">
    <property type="nucleotide sequence ID" value="NZ_JAAIYO010000014.1"/>
</dbReference>
<feature type="transmembrane region" description="Helical" evidence="1">
    <location>
        <begin position="231"/>
        <end position="254"/>
    </location>
</feature>
<accession>A0ABR9PY22</accession>
<protein>
    <submittedName>
        <fullName evidence="2">Uncharacterized protein</fullName>
    </submittedName>
</protein>
<evidence type="ECO:0000313" key="3">
    <source>
        <dbReference type="Proteomes" id="UP001516472"/>
    </source>
</evidence>
<reference evidence="2 3" key="1">
    <citation type="submission" date="2020-02" db="EMBL/GenBank/DDBJ databases">
        <authorList>
            <person name="Babadi Z.K."/>
            <person name="Risdian C."/>
            <person name="Ebrahimipour G.H."/>
            <person name="Wink J."/>
        </authorList>
    </citation>
    <scope>NUCLEOTIDE SEQUENCE [LARGE SCALE GENOMIC DNA]</scope>
    <source>
        <strain evidence="2 3">ZKHCc1 1396</strain>
    </source>
</reference>
<dbReference type="EMBL" id="JAAIYO010000014">
    <property type="protein sequence ID" value="MBE4752822.1"/>
    <property type="molecule type" value="Genomic_DNA"/>
</dbReference>
<feature type="transmembrane region" description="Helical" evidence="1">
    <location>
        <begin position="67"/>
        <end position="86"/>
    </location>
</feature>
<feature type="transmembrane region" description="Helical" evidence="1">
    <location>
        <begin position="92"/>
        <end position="111"/>
    </location>
</feature>
<proteinExistence type="predicted"/>